<dbReference type="EC" id="1.4.3.-" evidence="4"/>
<dbReference type="PANTHER" id="PTHR10742">
    <property type="entry name" value="FLAVIN MONOAMINE OXIDASE"/>
    <property type="match status" value="1"/>
</dbReference>
<protein>
    <recommendedName>
        <fullName evidence="4">Amine oxidase</fullName>
        <ecNumber evidence="4">1.4.3.-</ecNumber>
    </recommendedName>
</protein>
<dbReference type="SUPFAM" id="SSF54373">
    <property type="entry name" value="FAD-linked reductases, C-terminal domain"/>
    <property type="match status" value="1"/>
</dbReference>
<evidence type="ECO:0000313" key="8">
    <source>
        <dbReference type="Proteomes" id="UP000887567"/>
    </source>
</evidence>
<proteinExistence type="inferred from homology"/>
<dbReference type="InterPro" id="IPR002937">
    <property type="entry name" value="Amino_oxidase"/>
</dbReference>
<evidence type="ECO:0000256" key="4">
    <source>
        <dbReference type="RuleBase" id="RU362067"/>
    </source>
</evidence>
<dbReference type="SUPFAM" id="SSF51905">
    <property type="entry name" value="FAD/NAD(P)-binding domain"/>
    <property type="match status" value="1"/>
</dbReference>
<dbReference type="InterPro" id="IPR050281">
    <property type="entry name" value="Flavin_monoamine_oxidase"/>
</dbReference>
<evidence type="ECO:0000259" key="6">
    <source>
        <dbReference type="Pfam" id="PF01593"/>
    </source>
</evidence>
<feature type="chain" id="PRO_5036812605" description="Amine oxidase" evidence="5">
    <location>
        <begin position="20"/>
        <end position="470"/>
    </location>
</feature>
<name>A0A913XH23_EXADI</name>
<sequence>MFRVLIVLFAASIIPQYECAFKRTKVLILGSGVSGITAAKTLLDSGVNDFLILDAQDYIGGRFKQVDFQGFKLEEGANWIHHVDENDPLWKLKMKYKLRGKYTNYEDTIIRNEKGESIPYQEIQDRFDRALNGAMDLEKQRQKDSRIDIPMRIGLNIKGWNPQKPSEKVVEYREVDFEYTEKPEMDSLSQIETRGTDFFVVDPRGYGHIWKETAKPFQDKIKLNTVVTKIMYHDNGVRVETKDGNTYVASFAICTFSTSVLKSNLVQFSPALPSWKIEALHKVPMGVYTKIFIKFPRKFWDSHEFILYAHRHRGYYPVWMDLEMPGIAPGSGLLHVTVTSEVGRRVERQSEKETLSEIMTELRKVYGPNIPQAQGIFYSKWSLNPYTQGSYPNAVPGTTSNEFHNLQGNLKRLYFAGDAVDETWVGFVQGAYVSGARTARAVLKCIKRDCPHFYPKKTVVQSVFVNQKRF</sequence>
<keyword evidence="5" id="KW-0732">Signal</keyword>
<dbReference type="EnsemblMetazoa" id="XM_021048595.2">
    <property type="protein sequence ID" value="XP_020904254.1"/>
    <property type="gene ID" value="LOC110242583"/>
</dbReference>
<dbReference type="InterPro" id="IPR036188">
    <property type="entry name" value="FAD/NAD-bd_sf"/>
</dbReference>
<dbReference type="GO" id="GO:0006598">
    <property type="term" value="P:polyamine catabolic process"/>
    <property type="evidence" value="ECO:0007669"/>
    <property type="project" value="TreeGrafter"/>
</dbReference>
<keyword evidence="4" id="KW-0274">FAD</keyword>
<organism evidence="7 8">
    <name type="scientific">Exaiptasia diaphana</name>
    <name type="common">Tropical sea anemone</name>
    <name type="synonym">Aiptasia pulchella</name>
    <dbReference type="NCBI Taxonomy" id="2652724"/>
    <lineage>
        <taxon>Eukaryota</taxon>
        <taxon>Metazoa</taxon>
        <taxon>Cnidaria</taxon>
        <taxon>Anthozoa</taxon>
        <taxon>Hexacorallia</taxon>
        <taxon>Actiniaria</taxon>
        <taxon>Aiptasiidae</taxon>
        <taxon>Exaiptasia</taxon>
    </lineage>
</organism>
<accession>A0A913XH23</accession>
<dbReference type="RefSeq" id="XP_020904254.1">
    <property type="nucleotide sequence ID" value="XM_021048595.2"/>
</dbReference>
<dbReference type="PRINTS" id="PR00757">
    <property type="entry name" value="AMINEOXDASEF"/>
</dbReference>
<feature type="binding site" evidence="3">
    <location>
        <position position="227"/>
    </location>
    <ligand>
        <name>FAD</name>
        <dbReference type="ChEBI" id="CHEBI:57692"/>
    </ligand>
</feature>
<dbReference type="OMA" id="FINIRAP"/>
<dbReference type="PANTHER" id="PTHR10742:SF313">
    <property type="entry name" value="AMINE OXIDASE"/>
    <property type="match status" value="1"/>
</dbReference>
<reference evidence="7" key="1">
    <citation type="submission" date="2022-11" db="UniProtKB">
        <authorList>
            <consortium name="EnsemblMetazoa"/>
        </authorList>
    </citation>
    <scope>IDENTIFICATION</scope>
</reference>
<evidence type="ECO:0000256" key="1">
    <source>
        <dbReference type="ARBA" id="ARBA00001974"/>
    </source>
</evidence>
<dbReference type="Gene3D" id="3.90.660.10">
    <property type="match status" value="1"/>
</dbReference>
<comment type="cofactor">
    <cofactor evidence="1 4">
        <name>FAD</name>
        <dbReference type="ChEBI" id="CHEBI:57692"/>
    </cofactor>
</comment>
<evidence type="ECO:0000256" key="3">
    <source>
        <dbReference type="PIRSR" id="PIRSR601613-1"/>
    </source>
</evidence>
<keyword evidence="8" id="KW-1185">Reference proteome</keyword>
<evidence type="ECO:0000256" key="5">
    <source>
        <dbReference type="SAM" id="SignalP"/>
    </source>
</evidence>
<comment type="similarity">
    <text evidence="4">Belongs to the flavin monoamine oxidase family.</text>
</comment>
<dbReference type="Proteomes" id="UP000887567">
    <property type="component" value="Unplaced"/>
</dbReference>
<keyword evidence="4" id="KW-0285">Flavoprotein</keyword>
<feature type="signal peptide" evidence="5">
    <location>
        <begin position="1"/>
        <end position="19"/>
    </location>
</feature>
<dbReference type="Gene3D" id="3.50.50.60">
    <property type="entry name" value="FAD/NAD(P)-binding domain"/>
    <property type="match status" value="1"/>
</dbReference>
<dbReference type="GO" id="GO:0008131">
    <property type="term" value="F:primary methylamine oxidase activity"/>
    <property type="evidence" value="ECO:0007669"/>
    <property type="project" value="UniProtKB-ARBA"/>
</dbReference>
<dbReference type="InterPro" id="IPR001613">
    <property type="entry name" value="Flavin_amine_oxidase"/>
</dbReference>
<evidence type="ECO:0000256" key="2">
    <source>
        <dbReference type="ARBA" id="ARBA00023002"/>
    </source>
</evidence>
<dbReference type="KEGG" id="epa:110242583"/>
<feature type="binding site" evidence="3">
    <location>
        <position position="34"/>
    </location>
    <ligand>
        <name>FAD</name>
        <dbReference type="ChEBI" id="CHEBI:57692"/>
    </ligand>
</feature>
<feature type="domain" description="Amine oxidase" evidence="6">
    <location>
        <begin position="33"/>
        <end position="136"/>
    </location>
</feature>
<evidence type="ECO:0000313" key="7">
    <source>
        <dbReference type="EnsemblMetazoa" id="XP_020904254.1"/>
    </source>
</evidence>
<dbReference type="OrthoDB" id="6021355at2759"/>
<dbReference type="AlphaFoldDB" id="A0A913XH23"/>
<dbReference type="GeneID" id="110242583"/>
<feature type="domain" description="Amine oxidase" evidence="6">
    <location>
        <begin position="203"/>
        <end position="443"/>
    </location>
</feature>
<keyword evidence="2 4" id="KW-0560">Oxidoreductase</keyword>
<dbReference type="Pfam" id="PF01593">
    <property type="entry name" value="Amino_oxidase"/>
    <property type="match status" value="2"/>
</dbReference>